<comment type="similarity">
    <text evidence="1">Belongs to the cycloisomerase 2 family.</text>
</comment>
<protein>
    <submittedName>
        <fullName evidence="3">Uncharacterized protein</fullName>
    </submittedName>
</protein>
<evidence type="ECO:0000256" key="2">
    <source>
        <dbReference type="SAM" id="MobiDB-lite"/>
    </source>
</evidence>
<feature type="region of interest" description="Disordered" evidence="2">
    <location>
        <begin position="134"/>
        <end position="176"/>
    </location>
</feature>
<dbReference type="EMBL" id="CALLCH030000006">
    <property type="protein sequence ID" value="CAI4212888.1"/>
    <property type="molecule type" value="Genomic_DNA"/>
</dbReference>
<sequence length="316" mass="33084">MDMNKTNRQARRVSRRESKGYLSQDVAPRPLPPPLLPSALAASSLLVSHFEGTLYSLALDDAASSLTISGQVSTGGGMPSWLTLDREAGKVYVTDEACCLYGGSDGKAFIAAAQYNGGALINYKLPISPSSPTPIQHLKYTMSGPGPKPDRQDAPTSTPPSPTPAAASSSPPTSAPTSDINVLYTVNELGNSVTSWSVAYPAAGGCLTLTRGKTIATLPAGKNPPAGSKASEIRVRDNFIYASNRFDKSFGQNEDSIATYEIDPATGEFSFTSSNVAIVERDPATGRLGGLLANLVVGRPGAEMNEDGLSAVIWNE</sequence>
<organism evidence="3 4">
    <name type="scientific">Parascedosporium putredinis</name>
    <dbReference type="NCBI Taxonomy" id="1442378"/>
    <lineage>
        <taxon>Eukaryota</taxon>
        <taxon>Fungi</taxon>
        <taxon>Dikarya</taxon>
        <taxon>Ascomycota</taxon>
        <taxon>Pezizomycotina</taxon>
        <taxon>Sordariomycetes</taxon>
        <taxon>Hypocreomycetidae</taxon>
        <taxon>Microascales</taxon>
        <taxon>Microascaceae</taxon>
        <taxon>Parascedosporium</taxon>
    </lineage>
</organism>
<reference evidence="3" key="1">
    <citation type="submission" date="2022-11" db="EMBL/GenBank/DDBJ databases">
        <authorList>
            <person name="Scott C."/>
            <person name="Bruce N."/>
        </authorList>
    </citation>
    <scope>NUCLEOTIDE SEQUENCE</scope>
</reference>
<feature type="region of interest" description="Disordered" evidence="2">
    <location>
        <begin position="1"/>
        <end position="29"/>
    </location>
</feature>
<keyword evidence="4" id="KW-1185">Reference proteome</keyword>
<dbReference type="AlphaFoldDB" id="A0A9P1GZ22"/>
<dbReference type="SUPFAM" id="SSF51004">
    <property type="entry name" value="C-terminal (heme d1) domain of cytochrome cd1-nitrite reductase"/>
    <property type="match status" value="1"/>
</dbReference>
<dbReference type="InterPro" id="IPR050282">
    <property type="entry name" value="Cycloisomerase_2"/>
</dbReference>
<evidence type="ECO:0000313" key="3">
    <source>
        <dbReference type="EMBL" id="CAI4212888.1"/>
    </source>
</evidence>
<comment type="caution">
    <text evidence="3">The sequence shown here is derived from an EMBL/GenBank/DDBJ whole genome shotgun (WGS) entry which is preliminary data.</text>
</comment>
<dbReference type="GO" id="GO:0017057">
    <property type="term" value="F:6-phosphogluconolactonase activity"/>
    <property type="evidence" value="ECO:0007669"/>
    <property type="project" value="TreeGrafter"/>
</dbReference>
<dbReference type="Pfam" id="PF10282">
    <property type="entry name" value="Lactonase"/>
    <property type="match status" value="1"/>
</dbReference>
<accession>A0A9P1GZ22</accession>
<dbReference type="InterPro" id="IPR015943">
    <property type="entry name" value="WD40/YVTN_repeat-like_dom_sf"/>
</dbReference>
<evidence type="ECO:0000256" key="1">
    <source>
        <dbReference type="ARBA" id="ARBA00005564"/>
    </source>
</evidence>
<name>A0A9P1GZ22_9PEZI</name>
<dbReference type="PANTHER" id="PTHR30344:SF1">
    <property type="entry name" value="6-PHOSPHOGLUCONOLACTONASE"/>
    <property type="match status" value="1"/>
</dbReference>
<gene>
    <name evidence="3" type="ORF">PPNO1_LOCUS2637</name>
</gene>
<proteinExistence type="inferred from homology"/>
<feature type="compositionally biased region" description="Low complexity" evidence="2">
    <location>
        <begin position="164"/>
        <end position="176"/>
    </location>
</feature>
<dbReference type="OrthoDB" id="9972196at2759"/>
<dbReference type="InterPro" id="IPR011048">
    <property type="entry name" value="Haem_d1_sf"/>
</dbReference>
<dbReference type="InterPro" id="IPR019405">
    <property type="entry name" value="Lactonase_7-beta_prop"/>
</dbReference>
<evidence type="ECO:0000313" key="4">
    <source>
        <dbReference type="Proteomes" id="UP000838763"/>
    </source>
</evidence>
<dbReference type="Gene3D" id="2.130.10.10">
    <property type="entry name" value="YVTN repeat-like/Quinoprotein amine dehydrogenase"/>
    <property type="match status" value="2"/>
</dbReference>
<dbReference type="Proteomes" id="UP000838763">
    <property type="component" value="Unassembled WGS sequence"/>
</dbReference>
<dbReference type="PANTHER" id="PTHR30344">
    <property type="entry name" value="6-PHOSPHOGLUCONOLACTONASE-RELATED"/>
    <property type="match status" value="1"/>
</dbReference>